<dbReference type="EMBL" id="KL647405">
    <property type="protein sequence ID" value="KEY74940.1"/>
    <property type="molecule type" value="Genomic_DNA"/>
</dbReference>
<evidence type="ECO:0000256" key="14">
    <source>
        <dbReference type="ARBA" id="ARBA00045077"/>
    </source>
</evidence>
<dbReference type="Gene3D" id="2.70.50.70">
    <property type="match status" value="1"/>
</dbReference>
<comment type="subcellular location">
    <subcellularLocation>
        <location evidence="2">Secreted</location>
    </subcellularLocation>
</comment>
<dbReference type="GO" id="GO:0046872">
    <property type="term" value="F:metal ion binding"/>
    <property type="evidence" value="ECO:0007669"/>
    <property type="project" value="UniProtKB-KW"/>
</dbReference>
<evidence type="ECO:0000256" key="4">
    <source>
        <dbReference type="ARBA" id="ARBA00022723"/>
    </source>
</evidence>
<comment type="cofactor">
    <cofactor evidence="1">
        <name>Cu(2+)</name>
        <dbReference type="ChEBI" id="CHEBI:29036"/>
    </cofactor>
</comment>
<dbReference type="Pfam" id="PF00734">
    <property type="entry name" value="CBM_1"/>
    <property type="match status" value="1"/>
</dbReference>
<dbReference type="GO" id="GO:0004497">
    <property type="term" value="F:monooxygenase activity"/>
    <property type="evidence" value="ECO:0007669"/>
    <property type="project" value="UniProtKB-KW"/>
</dbReference>
<evidence type="ECO:0000256" key="10">
    <source>
        <dbReference type="ARBA" id="ARBA00023157"/>
    </source>
</evidence>
<dbReference type="OrthoDB" id="6038816at2759"/>
<dbReference type="Pfam" id="PF03443">
    <property type="entry name" value="AA9"/>
    <property type="match status" value="1"/>
</dbReference>
<comment type="similarity">
    <text evidence="13">Belongs to the polysaccharide monooxygenase AA9 family.</text>
</comment>
<feature type="domain" description="CBM1" evidence="16">
    <location>
        <begin position="308"/>
        <end position="343"/>
    </location>
</feature>
<evidence type="ECO:0000256" key="7">
    <source>
        <dbReference type="ARBA" id="ARBA00023002"/>
    </source>
</evidence>
<name>A0A084BBL1_STACB</name>
<keyword evidence="12" id="KW-0624">Polysaccharide degradation</keyword>
<dbReference type="PROSITE" id="PS51164">
    <property type="entry name" value="CBM1_2"/>
    <property type="match status" value="1"/>
</dbReference>
<keyword evidence="9" id="KW-0503">Monooxygenase</keyword>
<dbReference type="SMART" id="SM00236">
    <property type="entry name" value="fCBD"/>
    <property type="match status" value="1"/>
</dbReference>
<evidence type="ECO:0000256" key="15">
    <source>
        <dbReference type="ARBA" id="ARBA00047174"/>
    </source>
</evidence>
<dbReference type="InterPro" id="IPR005103">
    <property type="entry name" value="AA9_LPMO"/>
</dbReference>
<evidence type="ECO:0000256" key="5">
    <source>
        <dbReference type="ARBA" id="ARBA00022729"/>
    </source>
</evidence>
<evidence type="ECO:0000313" key="17">
    <source>
        <dbReference type="EMBL" id="KEY74940.1"/>
    </source>
</evidence>
<evidence type="ECO:0000256" key="11">
    <source>
        <dbReference type="ARBA" id="ARBA00023277"/>
    </source>
</evidence>
<keyword evidence="11" id="KW-0119">Carbohydrate metabolism</keyword>
<dbReference type="GO" id="GO:0030248">
    <property type="term" value="F:cellulose binding"/>
    <property type="evidence" value="ECO:0007669"/>
    <property type="project" value="InterPro"/>
</dbReference>
<dbReference type="HOGENOM" id="CLU_031730_4_0_1"/>
<keyword evidence="3" id="KW-0964">Secreted</keyword>
<dbReference type="Proteomes" id="UP000028045">
    <property type="component" value="Unassembled WGS sequence"/>
</dbReference>
<proteinExistence type="inferred from homology"/>
<keyword evidence="5" id="KW-0732">Signal</keyword>
<keyword evidence="18" id="KW-1185">Reference proteome</keyword>
<sequence>MNAELEREIAMSPSHDESDVVIAVQDTQWETHGWPSLDFCVTVHTTPESPSAIRAVVMKGPLMLAVLAAPLAQCHYIFSQLIVNGQAVGGDYTYMRRNTNSYMPSFAADVINSPNLRCNEGATTGTAQTYTVAAGSRIGFKLWYNEFIEHPGPGFVYMSRAPGALNSYDGSGDWFKVYESGLCGSNPSVDNNWCTWQDDRIEFTIPNRIPPGDYLVRVEHIAIHEGHVGRAQFYMECAHLRITGSGGGTPGPLVRIPGLYRTSDPGIAYNKWTSNPAPYVMPGPAVWVDNGSSNPTNPTPTNPTNPGTGAPLYGQCGGQGWTGPTTCAQGTCTVSNQWYSQCL</sequence>
<dbReference type="GO" id="GO:0005576">
    <property type="term" value="C:extracellular region"/>
    <property type="evidence" value="ECO:0007669"/>
    <property type="project" value="UniProtKB-SubCell"/>
</dbReference>
<dbReference type="PANTHER" id="PTHR33353:SF2">
    <property type="entry name" value="ENDO-BETA-1,4-GLUCANASE D"/>
    <property type="match status" value="1"/>
</dbReference>
<dbReference type="EC" id="1.14.99.56" evidence="15"/>
<dbReference type="GO" id="GO:0030245">
    <property type="term" value="P:cellulose catabolic process"/>
    <property type="evidence" value="ECO:0007669"/>
    <property type="project" value="UniProtKB-KW"/>
</dbReference>
<dbReference type="CDD" id="cd21175">
    <property type="entry name" value="LPMO_AA9"/>
    <property type="match status" value="1"/>
</dbReference>
<evidence type="ECO:0000256" key="3">
    <source>
        <dbReference type="ARBA" id="ARBA00022525"/>
    </source>
</evidence>
<dbReference type="InterPro" id="IPR000254">
    <property type="entry name" value="CBD"/>
</dbReference>
<evidence type="ECO:0000256" key="2">
    <source>
        <dbReference type="ARBA" id="ARBA00004613"/>
    </source>
</evidence>
<evidence type="ECO:0000256" key="8">
    <source>
        <dbReference type="ARBA" id="ARBA00023008"/>
    </source>
</evidence>
<gene>
    <name evidence="17" type="ORF">S7711_01289</name>
</gene>
<keyword evidence="4" id="KW-0479">Metal-binding</keyword>
<dbReference type="AlphaFoldDB" id="A0A084BBL1"/>
<evidence type="ECO:0000256" key="12">
    <source>
        <dbReference type="ARBA" id="ARBA00023326"/>
    </source>
</evidence>
<dbReference type="InterPro" id="IPR035971">
    <property type="entry name" value="CBD_sf"/>
</dbReference>
<evidence type="ECO:0000313" key="18">
    <source>
        <dbReference type="Proteomes" id="UP000028045"/>
    </source>
</evidence>
<reference evidence="17 18" key="1">
    <citation type="journal article" date="2014" name="BMC Genomics">
        <title>Comparative genome sequencing reveals chemotype-specific gene clusters in the toxigenic black mold Stachybotrys.</title>
        <authorList>
            <person name="Semeiks J."/>
            <person name="Borek D."/>
            <person name="Otwinowski Z."/>
            <person name="Grishin N.V."/>
        </authorList>
    </citation>
    <scope>NUCLEOTIDE SEQUENCE [LARGE SCALE GENOMIC DNA]</scope>
    <source>
        <strain evidence="18">CBS 109288 / IBT 7711</strain>
    </source>
</reference>
<comment type="catalytic activity">
    <reaction evidence="14">
        <text>[(1-&gt;4)-beta-D-glucosyl]n+m + reduced acceptor + O2 = 4-dehydro-beta-D-glucosyl-[(1-&gt;4)-beta-D-glucosyl]n-1 + [(1-&gt;4)-beta-D-glucosyl]m + acceptor + H2O.</text>
        <dbReference type="EC" id="1.14.99.56"/>
    </reaction>
</comment>
<evidence type="ECO:0000256" key="13">
    <source>
        <dbReference type="ARBA" id="ARBA00044502"/>
    </source>
</evidence>
<dbReference type="PANTHER" id="PTHR33353">
    <property type="entry name" value="PUTATIVE (AFU_ORTHOLOGUE AFUA_1G12560)-RELATED"/>
    <property type="match status" value="1"/>
</dbReference>
<keyword evidence="10" id="KW-1015">Disulfide bond</keyword>
<evidence type="ECO:0000256" key="1">
    <source>
        <dbReference type="ARBA" id="ARBA00001973"/>
    </source>
</evidence>
<evidence type="ECO:0000259" key="16">
    <source>
        <dbReference type="PROSITE" id="PS51164"/>
    </source>
</evidence>
<keyword evidence="6" id="KW-0136">Cellulose degradation</keyword>
<keyword evidence="8" id="KW-0186">Copper</keyword>
<accession>A0A084BBL1</accession>
<evidence type="ECO:0000256" key="9">
    <source>
        <dbReference type="ARBA" id="ARBA00023033"/>
    </source>
</evidence>
<dbReference type="SUPFAM" id="SSF57180">
    <property type="entry name" value="Cellulose-binding domain"/>
    <property type="match status" value="1"/>
</dbReference>
<dbReference type="PROSITE" id="PS00562">
    <property type="entry name" value="CBM1_1"/>
    <property type="match status" value="1"/>
</dbReference>
<dbReference type="InterPro" id="IPR049892">
    <property type="entry name" value="AA9"/>
</dbReference>
<keyword evidence="7" id="KW-0560">Oxidoreductase</keyword>
<organism evidence="17 18">
    <name type="scientific">Stachybotrys chartarum (strain CBS 109288 / IBT 7711)</name>
    <name type="common">Toxic black mold</name>
    <name type="synonym">Stilbospora chartarum</name>
    <dbReference type="NCBI Taxonomy" id="1280523"/>
    <lineage>
        <taxon>Eukaryota</taxon>
        <taxon>Fungi</taxon>
        <taxon>Dikarya</taxon>
        <taxon>Ascomycota</taxon>
        <taxon>Pezizomycotina</taxon>
        <taxon>Sordariomycetes</taxon>
        <taxon>Hypocreomycetidae</taxon>
        <taxon>Hypocreales</taxon>
        <taxon>Stachybotryaceae</taxon>
        <taxon>Stachybotrys</taxon>
    </lineage>
</organism>
<protein>
    <recommendedName>
        <fullName evidence="15">lytic cellulose monooxygenase (C4-dehydrogenating)</fullName>
        <ecNumber evidence="15">1.14.99.56</ecNumber>
    </recommendedName>
</protein>
<evidence type="ECO:0000256" key="6">
    <source>
        <dbReference type="ARBA" id="ARBA00023001"/>
    </source>
</evidence>